<dbReference type="AlphaFoldDB" id="A0A1C7M283"/>
<comment type="caution">
    <text evidence="2">The sequence shown here is derived from an EMBL/GenBank/DDBJ whole genome shotgun (WGS) entry which is preliminary data.</text>
</comment>
<organism evidence="2 3">
    <name type="scientific">Grifola frondosa</name>
    <name type="common">Maitake</name>
    <name type="synonym">Polyporus frondosus</name>
    <dbReference type="NCBI Taxonomy" id="5627"/>
    <lineage>
        <taxon>Eukaryota</taxon>
        <taxon>Fungi</taxon>
        <taxon>Dikarya</taxon>
        <taxon>Basidiomycota</taxon>
        <taxon>Agaricomycotina</taxon>
        <taxon>Agaricomycetes</taxon>
        <taxon>Polyporales</taxon>
        <taxon>Grifolaceae</taxon>
        <taxon>Grifola</taxon>
    </lineage>
</organism>
<evidence type="ECO:0000313" key="2">
    <source>
        <dbReference type="EMBL" id="OBZ71002.1"/>
    </source>
</evidence>
<name>A0A1C7M283_GRIFR</name>
<dbReference type="Proteomes" id="UP000092993">
    <property type="component" value="Unassembled WGS sequence"/>
</dbReference>
<evidence type="ECO:0000256" key="1">
    <source>
        <dbReference type="SAM" id="MobiDB-lite"/>
    </source>
</evidence>
<keyword evidence="3" id="KW-1185">Reference proteome</keyword>
<feature type="region of interest" description="Disordered" evidence="1">
    <location>
        <begin position="64"/>
        <end position="87"/>
    </location>
</feature>
<protein>
    <submittedName>
        <fullName evidence="2">Uncharacterized protein</fullName>
    </submittedName>
</protein>
<accession>A0A1C7M283</accession>
<reference evidence="2 3" key="1">
    <citation type="submission" date="2016-03" db="EMBL/GenBank/DDBJ databases">
        <title>Whole genome sequencing of Grifola frondosa 9006-11.</title>
        <authorList>
            <person name="Min B."/>
            <person name="Park H."/>
            <person name="Kim J.-G."/>
            <person name="Cho H."/>
            <person name="Oh Y.-L."/>
            <person name="Kong W.-S."/>
            <person name="Choi I.-G."/>
        </authorList>
    </citation>
    <scope>NUCLEOTIDE SEQUENCE [LARGE SCALE GENOMIC DNA]</scope>
    <source>
        <strain evidence="2 3">9006-11</strain>
    </source>
</reference>
<feature type="compositionally biased region" description="Low complexity" evidence="1">
    <location>
        <begin position="78"/>
        <end position="87"/>
    </location>
</feature>
<proteinExistence type="predicted"/>
<sequence>MPGPGPFDAHPLTSARAGKVEQFAFQRARSRVLRWWERTAAPHIPLPTVDARAETWLPIPITKSTAKASGKHQPPAPRLSAAHARASARTGARAHACGAGGEHIWLTLRE</sequence>
<evidence type="ECO:0000313" key="3">
    <source>
        <dbReference type="Proteomes" id="UP000092993"/>
    </source>
</evidence>
<gene>
    <name evidence="2" type="ORF">A0H81_09188</name>
</gene>
<dbReference type="EMBL" id="LUGG01000013">
    <property type="protein sequence ID" value="OBZ71002.1"/>
    <property type="molecule type" value="Genomic_DNA"/>
</dbReference>